<dbReference type="EMBL" id="BSYB01000077">
    <property type="protein sequence ID" value="GMG53907.1"/>
    <property type="molecule type" value="Genomic_DNA"/>
</dbReference>
<dbReference type="PANTHER" id="PTHR34714">
    <property type="entry name" value="EGF-LIKE DOMAIN-CONTAINING PROTEIN"/>
    <property type="match status" value="1"/>
</dbReference>
<comment type="caution">
    <text evidence="1">The sequence shown here is derived from an EMBL/GenBank/DDBJ whole genome shotgun (WGS) entry which is preliminary data.</text>
</comment>
<evidence type="ECO:0000313" key="1">
    <source>
        <dbReference type="EMBL" id="GMG53907.1"/>
    </source>
</evidence>
<gene>
    <name evidence="1" type="ORF">Aory05_001217100</name>
</gene>
<name>A0ABQ6L794_ASPOZ</name>
<proteinExistence type="predicted"/>
<evidence type="ECO:0000313" key="2">
    <source>
        <dbReference type="Proteomes" id="UP001165189"/>
    </source>
</evidence>
<reference evidence="1" key="1">
    <citation type="submission" date="2023-04" db="EMBL/GenBank/DDBJ databases">
        <title>Aspergillus oryzae var. brunneus NBRC 4377.</title>
        <authorList>
            <person name="Ichikawa N."/>
            <person name="Sato H."/>
            <person name="Tonouchi N."/>
        </authorList>
    </citation>
    <scope>NUCLEOTIDE SEQUENCE</scope>
    <source>
        <strain evidence="1">NBRC 4377</strain>
    </source>
</reference>
<organism evidence="1 2">
    <name type="scientific">Aspergillus oryzae var. brunneus</name>
    <dbReference type="NCBI Taxonomy" id="332754"/>
    <lineage>
        <taxon>Eukaryota</taxon>
        <taxon>Fungi</taxon>
        <taxon>Dikarya</taxon>
        <taxon>Ascomycota</taxon>
        <taxon>Pezizomycotina</taxon>
        <taxon>Eurotiomycetes</taxon>
        <taxon>Eurotiomycetidae</taxon>
        <taxon>Eurotiales</taxon>
        <taxon>Aspergillaceae</taxon>
        <taxon>Aspergillus</taxon>
        <taxon>Aspergillus subgen. Circumdati</taxon>
    </lineage>
</organism>
<keyword evidence="2" id="KW-1185">Reference proteome</keyword>
<protein>
    <submittedName>
        <fullName evidence="1">Unnamed protein product</fullName>
    </submittedName>
</protein>
<dbReference type="Proteomes" id="UP001165189">
    <property type="component" value="Unassembled WGS sequence"/>
</dbReference>
<accession>A0ABQ6L794</accession>
<dbReference type="PANTHER" id="PTHR34714:SF2">
    <property type="entry name" value="EGF-LIKE DOMAIN-CONTAINING PROTEIN"/>
    <property type="match status" value="1"/>
</dbReference>
<sequence length="777" mass="85817">MLTDTQPNTPAGWQTYASLREVTEIPATADASRDESGTHRNIYLEGAGILQKPLLDCEIYTDVLAFTEGGEVILSPDEDTTMEINARVLTADQPVHLNMTKAGARSSALMIYAAVVDQPISVSVEGTQRTTLDLGPDSGHVGAEIDFTDGQLKVSYTARHEYDATEIYQAFLATELRLALALFWSRPAIAISICSYVAQSTYNIQAHSLSNAQAVSLGQQLAAHAMAGPRAKYAPTLPFQRYHDTMKDQLEAAKVFEDQYQRFQDKDSEVADKIAAWTTMLQNAQDQRATRLSVQSQTLAKYQDARSTADACAKQLSDDDDELQDAKDVFDQGLVDWEKGQILKAAFAILSAIFEFAFGIAELCIGNDPGGAAKGVEDAVESVEKVEEGAAEAGQIMTSSTLQKLSTFTEALQKLYPKVDALVAAANKLAALPGGDEVDLPSLNDISGSGGSDADSSLITSLAAWDDWELECDQQMEWAADQEKIGGASQFRLALRKHAVHGRALAQAQAEAIKQGQQYVQTTLEVLQSDQDIQNLQTLLDTYHGEEAIYAAGQAQFYDRFLQLKTSLAIQLQYIIDAYRFYALQDSQVRLESQQSVGDFQQNLSTLQTEMQNVDNQYAEDFTRNQGHKATFTLVATPQASSQAGEHNFAYPFTNGSHYRLDGLEIQLMDVKPRPEAVHDGRAVVSLKIETSGSYSDIQRDQVFYFVSPMQQKRFSYEIGPDGSFLRIRDKAIFEPTNHAEPPPFTQWTITLETPENVDMSTLNKIQLHWNGKYRPY</sequence>